<dbReference type="InterPro" id="IPR001650">
    <property type="entry name" value="Helicase_C-like"/>
</dbReference>
<dbReference type="Pfam" id="PF04434">
    <property type="entry name" value="SWIM"/>
    <property type="match status" value="1"/>
</dbReference>
<evidence type="ECO:0000256" key="2">
    <source>
        <dbReference type="ARBA" id="ARBA00022806"/>
    </source>
</evidence>
<evidence type="ECO:0000313" key="7">
    <source>
        <dbReference type="EMBL" id="ABC33614.1"/>
    </source>
</evidence>
<accession>Q2S6W0</accession>
<keyword evidence="2 7" id="KW-0547">Nucleotide-binding</keyword>
<dbReference type="InterPro" id="IPR049730">
    <property type="entry name" value="SNF2/RAD54-like_C"/>
</dbReference>
<dbReference type="Gene3D" id="3.40.50.10810">
    <property type="entry name" value="Tandem AAA-ATPase domain"/>
    <property type="match status" value="1"/>
</dbReference>
<dbReference type="GO" id="GO:0004386">
    <property type="term" value="F:helicase activity"/>
    <property type="evidence" value="ECO:0007669"/>
    <property type="project" value="UniProtKB-KW"/>
</dbReference>
<keyword evidence="1" id="KW-0378">Hydrolase</keyword>
<dbReference type="Pfam" id="PF00176">
    <property type="entry name" value="SNF2-rel_dom"/>
    <property type="match status" value="1"/>
</dbReference>
<evidence type="ECO:0000313" key="8">
    <source>
        <dbReference type="Proteomes" id="UP000000238"/>
    </source>
</evidence>
<dbReference type="InterPro" id="IPR000330">
    <property type="entry name" value="SNF2_N"/>
</dbReference>
<dbReference type="GO" id="GO:0016787">
    <property type="term" value="F:hydrolase activity"/>
    <property type="evidence" value="ECO:0007669"/>
    <property type="project" value="UniProtKB-KW"/>
</dbReference>
<dbReference type="InterPro" id="IPR038718">
    <property type="entry name" value="SNF2-like_sf"/>
</dbReference>
<dbReference type="SMART" id="SM00490">
    <property type="entry name" value="HELICc"/>
    <property type="match status" value="1"/>
</dbReference>
<dbReference type="PANTHER" id="PTHR10799">
    <property type="entry name" value="SNF2/RAD54 HELICASE FAMILY"/>
    <property type="match status" value="1"/>
</dbReference>
<evidence type="ECO:0000259" key="4">
    <source>
        <dbReference type="PROSITE" id="PS50966"/>
    </source>
</evidence>
<dbReference type="STRING" id="349521.HCH_06999"/>
<feature type="domain" description="Helicase C-terminal" evidence="6">
    <location>
        <begin position="940"/>
        <end position="1099"/>
    </location>
</feature>
<dbReference type="PROSITE" id="PS50966">
    <property type="entry name" value="ZF_SWIM"/>
    <property type="match status" value="1"/>
</dbReference>
<dbReference type="KEGG" id="hch:HCH_06999"/>
<dbReference type="FunFam" id="3.40.50.300:FF:000533">
    <property type="entry name" value="Helicase, Snf2 family"/>
    <property type="match status" value="1"/>
</dbReference>
<protein>
    <submittedName>
        <fullName evidence="7">Superfamily II DNA/RNA helicase, SNF2 family</fullName>
    </submittedName>
</protein>
<dbReference type="SUPFAM" id="SSF52540">
    <property type="entry name" value="P-loop containing nucleoside triphosphate hydrolases"/>
    <property type="match status" value="2"/>
</dbReference>
<keyword evidence="3" id="KW-0863">Zinc-finger</keyword>
<feature type="domain" description="SWIM-type" evidence="4">
    <location>
        <begin position="51"/>
        <end position="89"/>
    </location>
</feature>
<dbReference type="CDD" id="cd18793">
    <property type="entry name" value="SF2_C_SNF"/>
    <property type="match status" value="1"/>
</dbReference>
<proteinExistence type="predicted"/>
<feature type="domain" description="Helicase ATP-binding" evidence="5">
    <location>
        <begin position="655"/>
        <end position="815"/>
    </location>
</feature>
<reference evidence="7 8" key="1">
    <citation type="journal article" date="2005" name="Nucleic Acids Res.">
        <title>Genomic blueprint of Hahella chejuensis, a marine microbe producing an algicidal agent.</title>
        <authorList>
            <person name="Jeong H."/>
            <person name="Yim J.H."/>
            <person name="Lee C."/>
            <person name="Choi S.-H."/>
            <person name="Park Y.K."/>
            <person name="Yoon S.H."/>
            <person name="Hur C.-G."/>
            <person name="Kang H.-Y."/>
            <person name="Kim D."/>
            <person name="Lee H.H."/>
            <person name="Park K.H."/>
            <person name="Park S.-H."/>
            <person name="Park H.-S."/>
            <person name="Lee H.K."/>
            <person name="Oh T.K."/>
            <person name="Kim J.F."/>
        </authorList>
    </citation>
    <scope>NUCLEOTIDE SEQUENCE [LARGE SCALE GENOMIC DNA]</scope>
    <source>
        <strain evidence="7 8">KCTC 2396</strain>
    </source>
</reference>
<organism evidence="7 8">
    <name type="scientific">Hahella chejuensis (strain KCTC 2396)</name>
    <dbReference type="NCBI Taxonomy" id="349521"/>
    <lineage>
        <taxon>Bacteria</taxon>
        <taxon>Pseudomonadati</taxon>
        <taxon>Pseudomonadota</taxon>
        <taxon>Gammaproteobacteria</taxon>
        <taxon>Oceanospirillales</taxon>
        <taxon>Hahellaceae</taxon>
        <taxon>Hahella</taxon>
    </lineage>
</organism>
<dbReference type="Pfam" id="PF00271">
    <property type="entry name" value="Helicase_C"/>
    <property type="match status" value="1"/>
</dbReference>
<gene>
    <name evidence="7" type="ordered locus">HCH_06999</name>
</gene>
<keyword evidence="2 7" id="KW-0347">Helicase</keyword>
<evidence type="ECO:0000256" key="3">
    <source>
        <dbReference type="PROSITE-ProRule" id="PRU00325"/>
    </source>
</evidence>
<dbReference type="GO" id="GO:0005524">
    <property type="term" value="F:ATP binding"/>
    <property type="evidence" value="ECO:0007669"/>
    <property type="project" value="InterPro"/>
</dbReference>
<dbReference type="GO" id="GO:0008270">
    <property type="term" value="F:zinc ion binding"/>
    <property type="evidence" value="ECO:0007669"/>
    <property type="project" value="UniProtKB-KW"/>
</dbReference>
<dbReference type="Gene3D" id="3.40.50.300">
    <property type="entry name" value="P-loop containing nucleotide triphosphate hydrolases"/>
    <property type="match status" value="1"/>
</dbReference>
<keyword evidence="3" id="KW-0479">Metal-binding</keyword>
<dbReference type="OrthoDB" id="9760715at2"/>
<dbReference type="eggNOG" id="COG0553">
    <property type="taxonomic scope" value="Bacteria"/>
</dbReference>
<dbReference type="PROSITE" id="PS51192">
    <property type="entry name" value="HELICASE_ATP_BIND_1"/>
    <property type="match status" value="1"/>
</dbReference>
<evidence type="ECO:0000259" key="5">
    <source>
        <dbReference type="PROSITE" id="PS51192"/>
    </source>
</evidence>
<dbReference type="PROSITE" id="PS51194">
    <property type="entry name" value="HELICASE_CTER"/>
    <property type="match status" value="1"/>
</dbReference>
<keyword evidence="2 7" id="KW-0067">ATP-binding</keyword>
<dbReference type="InterPro" id="IPR027417">
    <property type="entry name" value="P-loop_NTPase"/>
</dbReference>
<evidence type="ECO:0000259" key="6">
    <source>
        <dbReference type="PROSITE" id="PS51194"/>
    </source>
</evidence>
<dbReference type="InterPro" id="IPR014001">
    <property type="entry name" value="Helicase_ATP-bd"/>
</dbReference>
<evidence type="ECO:0000256" key="1">
    <source>
        <dbReference type="ARBA" id="ARBA00022801"/>
    </source>
</evidence>
<dbReference type="eggNOG" id="COG4715">
    <property type="taxonomic scope" value="Bacteria"/>
</dbReference>
<keyword evidence="3" id="KW-0862">Zinc</keyword>
<dbReference type="Proteomes" id="UP000000238">
    <property type="component" value="Chromosome"/>
</dbReference>
<dbReference type="CDD" id="cd18012">
    <property type="entry name" value="DEXQc_arch_SWI2_SNF2"/>
    <property type="match status" value="1"/>
</dbReference>
<dbReference type="RefSeq" id="WP_011400664.1">
    <property type="nucleotide sequence ID" value="NC_007645.1"/>
</dbReference>
<dbReference type="HOGENOM" id="CLU_000315_21_0_6"/>
<name>Q2S6W0_HAHCH</name>
<sequence>MLVKESLIAKELGHTYFERGVKYFKQKRVTVVEYGEDHASATVRGSGDSAYQVLVTLENGAYGLRIEGECSCPIGYNCKHVAATLLAVNERSPVAAQKDTRSDHIPSHHPDETLDHHVRRWLDQLVDTTTEKATPDSATQVSVLFLLTRNQMNGNVCVNVIQARILKSGAYSTRTQRYNISAAFNQSKPAAFLTKADLAIFKRLLWSQWGSDLPLTEESGAEALQRILATERAYWETPQGPKLFKGAPAQAEFEWRVDREGGQTLEMVPSHLIMVATDPIYYINTHTGECGQLHSELPPSMLMTLNRAPRLSPVQAGQVRSLLEQRLPGARLPKPKEIAVEKDTKVKPQVHLTLGAASPSQAGYFPYRTSQADIPYARLEFSYRDIRVSYDSDIQQVTTVKDNTHLIIPRDFLVEETALRKLRTLDMRPLNTIETYPLVDEAHQMDLSFPSFGEWHGFAQYGIPLLEKQGWHITIEEDFPFQYINTDVEELSWYSSLDESDSDWFDFDLGVEVDGERINLLPVLCNLIKDAPEEWELQTLADYPGDSDVLLQVAPGRWIKLDVERVRNLLGSLIELYDHDPLVNDKFRLKRGQVGQLLALNEAMASVSLRWLGADKLTRLIVRLKQQEQMSHVFPPDWFNATLRDYQQEGLNWLGFLREIEMGGILADDMGLGKTIQTLALLSVEKAQGRMDRPCLIVAPTSLMSNWRKEAEKFAPGLKVLVLHGSQRAERFERIADNDLVLTTYPLLPRDSEYLLKQDYHYLILDEAQTIKNPKAQATQLVHRLEARHRLCLTGTPMENHLGELWSLFNFLTPGLLGDDRKFKTLFRTPIEKQGDLERQRLLSRRIKPFMLRRTKQEVATELPEKTEIQRTVLLEGKQRDLYESIRVAMDKKIRDAIAKKGVKRSHIEILDALLKLRQVCCDPSLLKLDSARKVKSSAKLDTLMSMLPSLLEEGRKILLFSQFTSMLGLIEAQLDKAGIEYVKLTGATKDRDTPVNRFQNGEVSLFLISLKAGGVGLNLTAADTVIHYDPWWNPAVENQATDRAYRIGQDKPVFVYKLITEGTVEEKIVELQKQKQALADNLLADKAEKFTFDEEELRKLFAPVE</sequence>
<dbReference type="AlphaFoldDB" id="Q2S6W0"/>
<dbReference type="EMBL" id="CP000155">
    <property type="protein sequence ID" value="ABC33614.1"/>
    <property type="molecule type" value="Genomic_DNA"/>
</dbReference>
<keyword evidence="8" id="KW-1185">Reference proteome</keyword>
<dbReference type="SMART" id="SM00487">
    <property type="entry name" value="DEXDc"/>
    <property type="match status" value="1"/>
</dbReference>
<dbReference type="InterPro" id="IPR007527">
    <property type="entry name" value="Znf_SWIM"/>
</dbReference>